<organism evidence="3 4">
    <name type="scientific">Bifidobacterium avesanii</name>
    <dbReference type="NCBI Taxonomy" id="1798157"/>
    <lineage>
        <taxon>Bacteria</taxon>
        <taxon>Bacillati</taxon>
        <taxon>Actinomycetota</taxon>
        <taxon>Actinomycetes</taxon>
        <taxon>Bifidobacteriales</taxon>
        <taxon>Bifidobacteriaceae</taxon>
        <taxon>Bifidobacterium</taxon>
    </lineage>
</organism>
<reference evidence="3 4" key="1">
    <citation type="submission" date="2019-10" db="EMBL/GenBank/DDBJ databases">
        <title>Bifidobacterium from non-human primates.</title>
        <authorList>
            <person name="Modesto M."/>
        </authorList>
    </citation>
    <scope>NUCLEOTIDE SEQUENCE [LARGE SCALE GENOMIC DNA]</scope>
    <source>
        <strain evidence="3 4">TREC</strain>
    </source>
</reference>
<dbReference type="AlphaFoldDB" id="A0A7K3TFE2"/>
<dbReference type="OrthoDB" id="3240474at2"/>
<gene>
    <name evidence="3" type="ORF">GFD22_01220</name>
</gene>
<comment type="caution">
    <text evidence="3">The sequence shown here is derived from an EMBL/GenBank/DDBJ whole genome shotgun (WGS) entry which is preliminary data.</text>
</comment>
<dbReference type="RefSeq" id="WP_152349545.1">
    <property type="nucleotide sequence ID" value="NZ_WBSN01000001.1"/>
</dbReference>
<proteinExistence type="predicted"/>
<evidence type="ECO:0000256" key="2">
    <source>
        <dbReference type="SAM" id="Phobius"/>
    </source>
</evidence>
<feature type="compositionally biased region" description="Polar residues" evidence="1">
    <location>
        <begin position="144"/>
        <end position="158"/>
    </location>
</feature>
<keyword evidence="2" id="KW-0472">Membrane</keyword>
<dbReference type="Proteomes" id="UP000469763">
    <property type="component" value="Unassembled WGS sequence"/>
</dbReference>
<dbReference type="Pfam" id="PF20070">
    <property type="entry name" value="DUF6466"/>
    <property type="match status" value="1"/>
</dbReference>
<accession>A0A7K3TFE2</accession>
<feature type="compositionally biased region" description="Basic and acidic residues" evidence="1">
    <location>
        <begin position="159"/>
        <end position="168"/>
    </location>
</feature>
<evidence type="ECO:0000256" key="1">
    <source>
        <dbReference type="SAM" id="MobiDB-lite"/>
    </source>
</evidence>
<keyword evidence="2" id="KW-0812">Transmembrane</keyword>
<sequence length="200" mass="20341">MSRRDKGNGNGGGSAKARAGLGLRITLITLATVLALGSAWAGANMLAVRGYNAATASLARNLQDASRDDADLDRLNAAQQQTDAQFSDAGMLGAVLLPSVSKPIAANAEVSRQLSALIADALARQQGGSSSDSGSSAQNGGDGTNSDSQPQGEQGLSDEQQKKVDELIRQNQQLASASPSPSSSTTTSSAPSEQSTAKPW</sequence>
<dbReference type="EMBL" id="WHZY01000001">
    <property type="protein sequence ID" value="NEG77626.1"/>
    <property type="molecule type" value="Genomic_DNA"/>
</dbReference>
<feature type="region of interest" description="Disordered" evidence="1">
    <location>
        <begin position="125"/>
        <end position="200"/>
    </location>
</feature>
<feature type="compositionally biased region" description="Low complexity" evidence="1">
    <location>
        <begin position="125"/>
        <end position="139"/>
    </location>
</feature>
<feature type="transmembrane region" description="Helical" evidence="2">
    <location>
        <begin position="21"/>
        <end position="43"/>
    </location>
</feature>
<dbReference type="InterPro" id="IPR046314">
    <property type="entry name" value="DUF6466"/>
</dbReference>
<name>A0A7K3TFE2_9BIFI</name>
<evidence type="ECO:0000313" key="3">
    <source>
        <dbReference type="EMBL" id="NEG77626.1"/>
    </source>
</evidence>
<keyword evidence="4" id="KW-1185">Reference proteome</keyword>
<evidence type="ECO:0000313" key="4">
    <source>
        <dbReference type="Proteomes" id="UP000469763"/>
    </source>
</evidence>
<feature type="compositionally biased region" description="Low complexity" evidence="1">
    <location>
        <begin position="175"/>
        <end position="192"/>
    </location>
</feature>
<keyword evidence="2" id="KW-1133">Transmembrane helix</keyword>
<protein>
    <submittedName>
        <fullName evidence="3">Cell surface protein</fullName>
    </submittedName>
</protein>